<dbReference type="InterPro" id="IPR000531">
    <property type="entry name" value="Beta-barrel_TonB"/>
</dbReference>
<dbReference type="Gene3D" id="2.170.130.10">
    <property type="entry name" value="TonB-dependent receptor, plug domain"/>
    <property type="match status" value="1"/>
</dbReference>
<comment type="subcellular location">
    <subcellularLocation>
        <location evidence="1 8">Cell outer membrane</location>
        <topology evidence="1 8">Multi-pass membrane protein</topology>
    </subcellularLocation>
</comment>
<dbReference type="InterPro" id="IPR012910">
    <property type="entry name" value="Plug_dom"/>
</dbReference>
<dbReference type="PANTHER" id="PTHR47234:SF3">
    <property type="entry name" value="SECRETIN_TONB SHORT N-TERMINAL DOMAIN-CONTAINING PROTEIN"/>
    <property type="match status" value="1"/>
</dbReference>
<accession>A0A3B7MKN4</accession>
<dbReference type="GO" id="GO:0009279">
    <property type="term" value="C:cell outer membrane"/>
    <property type="evidence" value="ECO:0007669"/>
    <property type="project" value="UniProtKB-SubCell"/>
</dbReference>
<keyword evidence="7 8" id="KW-0998">Cell outer membrane</keyword>
<proteinExistence type="inferred from homology"/>
<dbReference type="SUPFAM" id="SSF49464">
    <property type="entry name" value="Carboxypeptidase regulatory domain-like"/>
    <property type="match status" value="1"/>
</dbReference>
<protein>
    <submittedName>
        <fullName evidence="13">TonB-dependent receptor</fullName>
    </submittedName>
</protein>
<evidence type="ECO:0000256" key="7">
    <source>
        <dbReference type="ARBA" id="ARBA00023237"/>
    </source>
</evidence>
<evidence type="ECO:0000256" key="1">
    <source>
        <dbReference type="ARBA" id="ARBA00004571"/>
    </source>
</evidence>
<evidence type="ECO:0000256" key="3">
    <source>
        <dbReference type="ARBA" id="ARBA00022452"/>
    </source>
</evidence>
<keyword evidence="4 8" id="KW-0812">Transmembrane</keyword>
<feature type="domain" description="TonB-dependent receptor-like beta-barrel" evidence="11">
    <location>
        <begin position="339"/>
        <end position="822"/>
    </location>
</feature>
<dbReference type="SUPFAM" id="SSF56935">
    <property type="entry name" value="Porins"/>
    <property type="match status" value="1"/>
</dbReference>
<evidence type="ECO:0000256" key="10">
    <source>
        <dbReference type="SAM" id="SignalP"/>
    </source>
</evidence>
<comment type="similarity">
    <text evidence="8 9">Belongs to the TonB-dependent receptor family.</text>
</comment>
<name>A0A3B7MKN4_9BACT</name>
<dbReference type="AlphaFoldDB" id="A0A3B7MKN4"/>
<organism evidence="13 14">
    <name type="scientific">Paraflavitalea soli</name>
    <dbReference type="NCBI Taxonomy" id="2315862"/>
    <lineage>
        <taxon>Bacteria</taxon>
        <taxon>Pseudomonadati</taxon>
        <taxon>Bacteroidota</taxon>
        <taxon>Chitinophagia</taxon>
        <taxon>Chitinophagales</taxon>
        <taxon>Chitinophagaceae</taxon>
        <taxon>Paraflavitalea</taxon>
    </lineage>
</organism>
<dbReference type="KEGG" id="pseg:D3H65_12420"/>
<evidence type="ECO:0000256" key="8">
    <source>
        <dbReference type="PROSITE-ProRule" id="PRU01360"/>
    </source>
</evidence>
<evidence type="ECO:0000256" key="5">
    <source>
        <dbReference type="ARBA" id="ARBA00023077"/>
    </source>
</evidence>
<evidence type="ECO:0000313" key="13">
    <source>
        <dbReference type="EMBL" id="AXY74738.1"/>
    </source>
</evidence>
<dbReference type="InterPro" id="IPR008969">
    <property type="entry name" value="CarboxyPept-like_regulatory"/>
</dbReference>
<dbReference type="PANTHER" id="PTHR47234">
    <property type="match status" value="1"/>
</dbReference>
<dbReference type="Proteomes" id="UP000263900">
    <property type="component" value="Chromosome"/>
</dbReference>
<evidence type="ECO:0000313" key="14">
    <source>
        <dbReference type="Proteomes" id="UP000263900"/>
    </source>
</evidence>
<evidence type="ECO:0000256" key="9">
    <source>
        <dbReference type="RuleBase" id="RU003357"/>
    </source>
</evidence>
<keyword evidence="14" id="KW-1185">Reference proteome</keyword>
<keyword evidence="6 8" id="KW-0472">Membrane</keyword>
<dbReference type="Pfam" id="PF07715">
    <property type="entry name" value="Plug"/>
    <property type="match status" value="1"/>
</dbReference>
<feature type="signal peptide" evidence="10">
    <location>
        <begin position="1"/>
        <end position="19"/>
    </location>
</feature>
<keyword evidence="2 8" id="KW-0813">Transport</keyword>
<feature type="domain" description="TonB-dependent receptor plug" evidence="12">
    <location>
        <begin position="114"/>
        <end position="236"/>
    </location>
</feature>
<gene>
    <name evidence="13" type="ORF">D3H65_12420</name>
</gene>
<keyword evidence="13" id="KW-0675">Receptor</keyword>
<evidence type="ECO:0000256" key="6">
    <source>
        <dbReference type="ARBA" id="ARBA00023136"/>
    </source>
</evidence>
<dbReference type="InterPro" id="IPR036942">
    <property type="entry name" value="Beta-barrel_TonB_sf"/>
</dbReference>
<evidence type="ECO:0000256" key="2">
    <source>
        <dbReference type="ARBA" id="ARBA00022448"/>
    </source>
</evidence>
<dbReference type="InterPro" id="IPR039426">
    <property type="entry name" value="TonB-dep_rcpt-like"/>
</dbReference>
<dbReference type="Gene3D" id="2.60.40.1120">
    <property type="entry name" value="Carboxypeptidase-like, regulatory domain"/>
    <property type="match status" value="1"/>
</dbReference>
<dbReference type="InterPro" id="IPR037066">
    <property type="entry name" value="Plug_dom_sf"/>
</dbReference>
<keyword evidence="3 8" id="KW-1134">Transmembrane beta strand</keyword>
<evidence type="ECO:0000259" key="12">
    <source>
        <dbReference type="Pfam" id="PF07715"/>
    </source>
</evidence>
<dbReference type="OrthoDB" id="9805434at2"/>
<dbReference type="EMBL" id="CP032157">
    <property type="protein sequence ID" value="AXY74738.1"/>
    <property type="molecule type" value="Genomic_DNA"/>
</dbReference>
<reference evidence="13 14" key="1">
    <citation type="submission" date="2018-09" db="EMBL/GenBank/DDBJ databases">
        <title>Genome sequencing of strain 6GH32-13.</title>
        <authorList>
            <person name="Weon H.-Y."/>
            <person name="Heo J."/>
            <person name="Kwon S.-W."/>
        </authorList>
    </citation>
    <scope>NUCLEOTIDE SEQUENCE [LARGE SCALE GENOMIC DNA]</scope>
    <source>
        <strain evidence="13 14">5GH32-13</strain>
    </source>
</reference>
<dbReference type="PROSITE" id="PS52016">
    <property type="entry name" value="TONB_DEPENDENT_REC_3"/>
    <property type="match status" value="1"/>
</dbReference>
<evidence type="ECO:0000256" key="4">
    <source>
        <dbReference type="ARBA" id="ARBA00022692"/>
    </source>
</evidence>
<sequence length="861" mass="93786">MRKLFLLLALIASSYLLSAQNTLSGTVKDAKTKEPLAGASINIKGTNQGTISSNTGTFTLSAKKGDILIIRYIGYATSEITVDNQATLDIELTAGAGNLEEITIVGSRRLGRTAMETAVPIDVIDIKSIARQTGKFDINNMLQFATPSFNANKQSGSDGADHIDPATIRGLGPDQTLVLINGKRRHQSSLINLFGTRGRGNTGTDLNAIPAGAIDRVEVLRDGASAQYGSDAIAGVVNVILKSSVNEFSANINSGVYDAKKYRTDRKYDGESFQLNANYGTRIGEKGFVNFTADYLTNAKTNRVPPPGAVTYRREFGDASAESFSAFFNSEIPVAANTSIYAFGGTTHRFTDAFAWSRDADDNRNVKEIYPNGFDPRIQSAIDDNSISVGIRTMHDGWNIDLNNTYGKNKMHYYVDGTLNATLLAKSPTHFDAGGFWFSQNTTSINFSKPFDVAAGLNVAFGAEYRVDRYNIFAGEEGSWQNYGIIDTVINNRVVKYDKLERPAGSQGFPGFQPRNEVNASRTNFGSYVDVELDVSKAFLLSGAVRYEKYSDFGSTLNGKLATRVKVAPGFNLRASVSTGFRAPSLQQTYFNTIYTNFEQGVPIEILLANNLSTVTRTLGIPPLKEEKSVNLSAGFTAKPVNNLTLTVDGYLINVKDRIVLTGTFDQSDPDIGSDLAALGVGAANFFTNAIDSRNIGLDVIITHSGRLGDGRLTTTLAGNFNKLTIESIHTSPKLVGKEDNYLSAREKSFIIASAPKSKINLTVDYTIAKFSATARLVRFGEVTLLGYDDKPNVYDPKVTTDLTLGYRISRNIALYAGADNLFNVYPDKQDQENTEEGGLWDSVQMNFGGRHYFARLSFTF</sequence>
<dbReference type="Gene3D" id="2.40.170.20">
    <property type="entry name" value="TonB-dependent receptor, beta-barrel domain"/>
    <property type="match status" value="1"/>
</dbReference>
<dbReference type="Pfam" id="PF00593">
    <property type="entry name" value="TonB_dep_Rec_b-barrel"/>
    <property type="match status" value="1"/>
</dbReference>
<keyword evidence="5 9" id="KW-0798">TonB box</keyword>
<dbReference type="RefSeq" id="WP_119050621.1">
    <property type="nucleotide sequence ID" value="NZ_CP032157.1"/>
</dbReference>
<evidence type="ECO:0000259" key="11">
    <source>
        <dbReference type="Pfam" id="PF00593"/>
    </source>
</evidence>
<keyword evidence="10" id="KW-0732">Signal</keyword>
<feature type="chain" id="PRO_5017697840" evidence="10">
    <location>
        <begin position="20"/>
        <end position="861"/>
    </location>
</feature>
<dbReference type="Pfam" id="PF13715">
    <property type="entry name" value="CarbopepD_reg_2"/>
    <property type="match status" value="1"/>
</dbReference>